<keyword evidence="3" id="KW-0276">Fatty acid metabolism</keyword>
<dbReference type="RefSeq" id="WP_124319572.1">
    <property type="nucleotide sequence ID" value="NZ_CP027753.1"/>
</dbReference>
<evidence type="ECO:0000256" key="1">
    <source>
        <dbReference type="ARBA" id="ARBA00022490"/>
    </source>
</evidence>
<proteinExistence type="predicted"/>
<dbReference type="GO" id="GO:0006631">
    <property type="term" value="P:fatty acid metabolic process"/>
    <property type="evidence" value="ECO:0007669"/>
    <property type="project" value="UniProtKB-KW"/>
</dbReference>
<evidence type="ECO:0000313" key="5">
    <source>
        <dbReference type="EMBL" id="AZE47231.1"/>
    </source>
</evidence>
<dbReference type="AlphaFoldDB" id="A0A3G7TK55"/>
<dbReference type="Proteomes" id="UP000268048">
    <property type="component" value="Chromosome"/>
</dbReference>
<dbReference type="CDD" id="cd03443">
    <property type="entry name" value="PaaI_thioesterase"/>
    <property type="match status" value="1"/>
</dbReference>
<dbReference type="Gene3D" id="3.10.129.10">
    <property type="entry name" value="Hotdog Thioesterase"/>
    <property type="match status" value="1"/>
</dbReference>
<organism evidence="5 6">
    <name type="scientific">Pseudomonas chlororaphis</name>
    <dbReference type="NCBI Taxonomy" id="587753"/>
    <lineage>
        <taxon>Bacteria</taxon>
        <taxon>Pseudomonadati</taxon>
        <taxon>Pseudomonadota</taxon>
        <taxon>Gammaproteobacteria</taxon>
        <taxon>Pseudomonadales</taxon>
        <taxon>Pseudomonadaceae</taxon>
        <taxon>Pseudomonas</taxon>
    </lineage>
</organism>
<keyword evidence="1" id="KW-0963">Cytoplasm</keyword>
<dbReference type="PANTHER" id="PTHR12418:SF19">
    <property type="entry name" value="ACYL-COENZYME A THIOESTERASE THEM4"/>
    <property type="match status" value="1"/>
</dbReference>
<dbReference type="GO" id="GO:0016787">
    <property type="term" value="F:hydrolase activity"/>
    <property type="evidence" value="ECO:0007669"/>
    <property type="project" value="UniProtKB-KW"/>
</dbReference>
<accession>A0A3G7TK55</accession>
<sequence>MTILNTSLQDSAAPEGVCYGCGSSNPNGLHIKSFWHEDGVHVMAEHLPDPKFCGWPDLVYGGMIAMLADCHSSWTAMAYHYRAEHREPGTEPGITCVTGNLGIKFIKPTPMGISLTLRAKVVGDIGRKTRVICEVYAGEVLTAIGDSIFVRVNTEQLAANAHGRQTIPV</sequence>
<keyword evidence="4" id="KW-0443">Lipid metabolism</keyword>
<evidence type="ECO:0000256" key="2">
    <source>
        <dbReference type="ARBA" id="ARBA00022801"/>
    </source>
</evidence>
<dbReference type="EMBL" id="CP027753">
    <property type="protein sequence ID" value="AZE47231.1"/>
    <property type="molecule type" value="Genomic_DNA"/>
</dbReference>
<keyword evidence="2" id="KW-0378">Hydrolase</keyword>
<dbReference type="InterPro" id="IPR029069">
    <property type="entry name" value="HotDog_dom_sf"/>
</dbReference>
<evidence type="ECO:0000256" key="4">
    <source>
        <dbReference type="ARBA" id="ARBA00023098"/>
    </source>
</evidence>
<name>A0A3G7TK55_9PSED</name>
<reference evidence="5 6" key="1">
    <citation type="submission" date="2018-03" db="EMBL/GenBank/DDBJ databases">
        <title>Diversity of phytobeneficial traits revealed by whole-genome analysis of worldwide-isolated phenazine-producing Pseudomonas spp.</title>
        <authorList>
            <person name="Biessy A."/>
            <person name="Novinscak A."/>
            <person name="Blom J."/>
            <person name="Leger G."/>
            <person name="Thomashow L.S."/>
            <person name="Cazorla F.M."/>
            <person name="Josic D."/>
            <person name="Filion M."/>
        </authorList>
    </citation>
    <scope>NUCLEOTIDE SEQUENCE [LARGE SCALE GENOMIC DNA]</scope>
    <source>
        <strain evidence="5 6">B25</strain>
    </source>
</reference>
<evidence type="ECO:0000313" key="6">
    <source>
        <dbReference type="Proteomes" id="UP000268048"/>
    </source>
</evidence>
<protein>
    <submittedName>
        <fullName evidence="5">Thioesterase family protein</fullName>
    </submittedName>
</protein>
<gene>
    <name evidence="5" type="ORF">C4K04_1541</name>
</gene>
<evidence type="ECO:0000256" key="3">
    <source>
        <dbReference type="ARBA" id="ARBA00022832"/>
    </source>
</evidence>
<dbReference type="SUPFAM" id="SSF54637">
    <property type="entry name" value="Thioesterase/thiol ester dehydrase-isomerase"/>
    <property type="match status" value="1"/>
</dbReference>
<dbReference type="PANTHER" id="PTHR12418">
    <property type="entry name" value="ACYL-COENZYME A THIOESTERASE THEM4"/>
    <property type="match status" value="1"/>
</dbReference>
<dbReference type="InterPro" id="IPR052365">
    <property type="entry name" value="THEM4/THEM5_acyl-CoA_thioest"/>
</dbReference>